<keyword evidence="2" id="KW-1185">Reference proteome</keyword>
<organism evidence="1 2">
    <name type="scientific">Flavobacterium celericrescens</name>
    <dbReference type="NCBI Taxonomy" id="2709780"/>
    <lineage>
        <taxon>Bacteria</taxon>
        <taxon>Pseudomonadati</taxon>
        <taxon>Bacteroidota</taxon>
        <taxon>Flavobacteriia</taxon>
        <taxon>Flavobacteriales</taxon>
        <taxon>Flavobacteriaceae</taxon>
        <taxon>Flavobacterium</taxon>
    </lineage>
</organism>
<gene>
    <name evidence="1" type="ORF">G4L40_06325</name>
</gene>
<reference evidence="1 2" key="1">
    <citation type="submission" date="2020-02" db="EMBL/GenBank/DDBJ databases">
        <authorList>
            <person name="Chen W.-M."/>
        </authorList>
    </citation>
    <scope>NUCLEOTIDE SEQUENCE [LARGE SCALE GENOMIC DNA]</scope>
    <source>
        <strain evidence="1 2">TWA-26</strain>
    </source>
</reference>
<dbReference type="Proteomes" id="UP000761423">
    <property type="component" value="Unassembled WGS sequence"/>
</dbReference>
<protein>
    <submittedName>
        <fullName evidence="1">RES family NAD+ phosphorylase</fullName>
    </submittedName>
</protein>
<evidence type="ECO:0000313" key="1">
    <source>
        <dbReference type="EMBL" id="NHM04321.1"/>
    </source>
</evidence>
<accession>A0ABX0IGB8</accession>
<comment type="caution">
    <text evidence="1">The sequence shown here is derived from an EMBL/GenBank/DDBJ whole genome shotgun (WGS) entry which is preliminary data.</text>
</comment>
<sequence length="295" mass="33460">MEHRKIIQALQDADLKNISIEDVRAQLKQLEKFGAMVTTLHPGKRIVRARLTEKKSFENVSALSYKPQEFNSTFQRASTPYKTMFYGSIVPEIQGASEPSTARITVLFEITDFLRDPNSIGELDITFSAWEVIEDIDLISVIHHQKFERPTQLSSYLQEQFQNLVKGNPDLEIQSLEISQFLAREFAKSPISHHTDYTISATYSEIISDSYDGILYPSVRLAGEGINIALKPETVDKKLRFVAASECRVYKNKLETFVDNLTKTEASDGNSLKFTPLEAPYFVGEDYSRKMVGLS</sequence>
<dbReference type="EMBL" id="JAAJBV010000003">
    <property type="protein sequence ID" value="NHM04321.1"/>
    <property type="molecule type" value="Genomic_DNA"/>
</dbReference>
<proteinExistence type="predicted"/>
<name>A0ABX0IGB8_9FLAO</name>
<evidence type="ECO:0000313" key="2">
    <source>
        <dbReference type="Proteomes" id="UP000761423"/>
    </source>
</evidence>
<dbReference type="RefSeq" id="WP_166236359.1">
    <property type="nucleotide sequence ID" value="NZ_JAAJBV010000003.1"/>
</dbReference>